<reference evidence="2" key="1">
    <citation type="submission" date="2016-05" db="UniProtKB">
        <authorList>
            <consortium name="WormBaseParasite"/>
        </authorList>
    </citation>
    <scope>IDENTIFICATION</scope>
</reference>
<name>A0A0M3HXF3_ASCLU</name>
<dbReference type="AlphaFoldDB" id="A0A0M3HXF3"/>
<organism evidence="1 2">
    <name type="scientific">Ascaris lumbricoides</name>
    <name type="common">Giant roundworm</name>
    <dbReference type="NCBI Taxonomy" id="6252"/>
    <lineage>
        <taxon>Eukaryota</taxon>
        <taxon>Metazoa</taxon>
        <taxon>Ecdysozoa</taxon>
        <taxon>Nematoda</taxon>
        <taxon>Chromadorea</taxon>
        <taxon>Rhabditida</taxon>
        <taxon>Spirurina</taxon>
        <taxon>Ascaridomorpha</taxon>
        <taxon>Ascaridoidea</taxon>
        <taxon>Ascarididae</taxon>
        <taxon>Ascaris</taxon>
    </lineage>
</organism>
<evidence type="ECO:0000313" key="2">
    <source>
        <dbReference type="WBParaSite" id="ALUE_0000799301-mRNA-1"/>
    </source>
</evidence>
<accession>A0A0M3HXF3</accession>
<proteinExistence type="predicted"/>
<keyword evidence="1" id="KW-1185">Reference proteome</keyword>
<sequence>MPNLEPFVLLGSFCKYFDRSSPAPYDSPSSLLVTWLTICGFTSGRNGLYLTMVKNATQTWEVTNEQMSPENSKDANRWTRYMIYIAEELYTTNLDDWKGDCDEMFALGED</sequence>
<evidence type="ECO:0000313" key="1">
    <source>
        <dbReference type="Proteomes" id="UP000036681"/>
    </source>
</evidence>
<protein>
    <submittedName>
        <fullName evidence="2">Retrotransposon protein</fullName>
    </submittedName>
</protein>
<dbReference type="Proteomes" id="UP000036681">
    <property type="component" value="Unplaced"/>
</dbReference>
<dbReference type="WBParaSite" id="ALUE_0000799301-mRNA-1">
    <property type="protein sequence ID" value="ALUE_0000799301-mRNA-1"/>
    <property type="gene ID" value="ALUE_0000799301"/>
</dbReference>